<organism evidence="2 3">
    <name type="scientific">Candidatus Sulfobium mesophilum</name>
    <dbReference type="NCBI Taxonomy" id="2016548"/>
    <lineage>
        <taxon>Bacteria</taxon>
        <taxon>Pseudomonadati</taxon>
        <taxon>Nitrospirota</taxon>
        <taxon>Nitrospiria</taxon>
        <taxon>Nitrospirales</taxon>
        <taxon>Nitrospiraceae</taxon>
        <taxon>Candidatus Sulfobium</taxon>
    </lineage>
</organism>
<reference evidence="3" key="1">
    <citation type="submission" date="2018-03" db="EMBL/GenBank/DDBJ databases">
        <authorList>
            <person name="Zecchin S."/>
        </authorList>
    </citation>
    <scope>NUCLEOTIDE SEQUENCE [LARGE SCALE GENOMIC DNA]</scope>
</reference>
<sequence>MDVFNGWENFYVIVGSSAGALIGLQFVVITLIATKPIVNDAQAAGAAFATPTIVHFGVVLLLSAIGNAPWNGLTSVAVLWGLVGFCGVVYVVIAARRVRVQSAYQPVFEDWLFHILLPFAAYAVLAISAYATHFYGRPPLFLVGAAALLLLFIGIHNAWDAVTYHVFVRSREEE</sequence>
<feature type="transmembrane region" description="Helical" evidence="1">
    <location>
        <begin position="12"/>
        <end position="33"/>
    </location>
</feature>
<dbReference type="EMBL" id="OUUY01000092">
    <property type="protein sequence ID" value="SPQ01176.1"/>
    <property type="molecule type" value="Genomic_DNA"/>
</dbReference>
<proteinExistence type="predicted"/>
<protein>
    <submittedName>
        <fullName evidence="2">Uncharacterized protein</fullName>
    </submittedName>
</protein>
<keyword evidence="1" id="KW-1133">Transmembrane helix</keyword>
<evidence type="ECO:0000313" key="3">
    <source>
        <dbReference type="Proteomes" id="UP000245125"/>
    </source>
</evidence>
<feature type="transmembrane region" description="Helical" evidence="1">
    <location>
        <begin position="115"/>
        <end position="135"/>
    </location>
</feature>
<feature type="transmembrane region" description="Helical" evidence="1">
    <location>
        <begin position="77"/>
        <end position="95"/>
    </location>
</feature>
<name>A0A2U3QID6_9BACT</name>
<feature type="transmembrane region" description="Helical" evidence="1">
    <location>
        <begin position="141"/>
        <end position="159"/>
    </location>
</feature>
<accession>A0A2U3QID6</accession>
<feature type="transmembrane region" description="Helical" evidence="1">
    <location>
        <begin position="45"/>
        <end position="65"/>
    </location>
</feature>
<keyword evidence="1" id="KW-0472">Membrane</keyword>
<gene>
    <name evidence="2" type="ORF">NBG4_450023</name>
</gene>
<dbReference type="Proteomes" id="UP000245125">
    <property type="component" value="Unassembled WGS sequence"/>
</dbReference>
<keyword evidence="1" id="KW-0812">Transmembrane</keyword>
<evidence type="ECO:0000313" key="2">
    <source>
        <dbReference type="EMBL" id="SPQ01176.1"/>
    </source>
</evidence>
<dbReference type="OrthoDB" id="8480417at2"/>
<keyword evidence="3" id="KW-1185">Reference proteome</keyword>
<evidence type="ECO:0000256" key="1">
    <source>
        <dbReference type="SAM" id="Phobius"/>
    </source>
</evidence>
<dbReference type="AlphaFoldDB" id="A0A2U3QID6"/>